<sequence>KEEVEARFLNLEQRDREKTGLIAKLKHDVSLIKKQSLQNGGNGYTDNASDDAEYRTSDSNIYQVKDNHSSILPETNHNREDTLAFDIIDDTSNSNICQETKIQLKAGSHQCFTSPIYPLSYNKDISQSSKNKVQKFIAEVSKNSSSSISNVDNDVIPTTLNETESQPSNNSFTFLYKKLSLIQRRNELASEKQIDLESNAVSRILNKEVYAQFPANISDTLLWKRIEKAKKLYKLFSTIGIDKIYQIHSFSADSISKMTNKDVQYIINNILFDYSIKIEPILKSEFSEPSSGSDQQISCKKENKDSEFSETKVTTTITSSILLSHTSNLEDKLSNNQDSDSSEVKIQMSVPNDKDSNYNYDDEDFSDNNNEDDDKDNRSFCSFSDDDEGYYYELNTSETYIKSEHRYSIHAY</sequence>
<name>A0ACA9Q7D5_9GLOM</name>
<organism evidence="1 2">
    <name type="scientific">Cetraspora pellucida</name>
    <dbReference type="NCBI Taxonomy" id="1433469"/>
    <lineage>
        <taxon>Eukaryota</taxon>
        <taxon>Fungi</taxon>
        <taxon>Fungi incertae sedis</taxon>
        <taxon>Mucoromycota</taxon>
        <taxon>Glomeromycotina</taxon>
        <taxon>Glomeromycetes</taxon>
        <taxon>Diversisporales</taxon>
        <taxon>Gigasporaceae</taxon>
        <taxon>Cetraspora</taxon>
    </lineage>
</organism>
<evidence type="ECO:0000313" key="2">
    <source>
        <dbReference type="Proteomes" id="UP000789366"/>
    </source>
</evidence>
<comment type="caution">
    <text evidence="1">The sequence shown here is derived from an EMBL/GenBank/DDBJ whole genome shotgun (WGS) entry which is preliminary data.</text>
</comment>
<accession>A0ACA9Q7D5</accession>
<keyword evidence="2" id="KW-1185">Reference proteome</keyword>
<dbReference type="EMBL" id="CAJVPW010033880">
    <property type="protein sequence ID" value="CAG8732176.1"/>
    <property type="molecule type" value="Genomic_DNA"/>
</dbReference>
<reference evidence="1" key="1">
    <citation type="submission" date="2021-06" db="EMBL/GenBank/DDBJ databases">
        <authorList>
            <person name="Kallberg Y."/>
            <person name="Tangrot J."/>
            <person name="Rosling A."/>
        </authorList>
    </citation>
    <scope>NUCLEOTIDE SEQUENCE</scope>
    <source>
        <strain evidence="1">28 12/20/2015</strain>
    </source>
</reference>
<feature type="non-terminal residue" evidence="1">
    <location>
        <position position="1"/>
    </location>
</feature>
<evidence type="ECO:0000313" key="1">
    <source>
        <dbReference type="EMBL" id="CAG8732176.1"/>
    </source>
</evidence>
<protein>
    <submittedName>
        <fullName evidence="1">15080_t:CDS:1</fullName>
    </submittedName>
</protein>
<gene>
    <name evidence="1" type="ORF">SPELUC_LOCUS13193</name>
</gene>
<dbReference type="Proteomes" id="UP000789366">
    <property type="component" value="Unassembled WGS sequence"/>
</dbReference>
<proteinExistence type="predicted"/>